<sequence length="605" mass="65843">MHWRLVLSLVAAAATSASCADEETYDYIVVGSGPGGGPLAANLARAGHPTLLLEAGDDQHDNPNISIIYNFLAAGNDESTRWDFFVKHSEDPARALKYERLTWRKPDGSFYVGLDPPEGSKQLGIYYPRAGTLGGCAQHNAGVAFLPPGRDWDVVANLTGDRSWEAANMRKYFVRLENNRYLPRGTRGHGFDGWLATIDTPAGWAGEDNDGTRIARALAGGMGVSTEDLPAQLGSDINADRPDRDRRQEFASLVSHADEDGFRSSPNNYIRATMADAKKYPLTLKLESFVTKVLFDTSPSVAGAPRAVGVEVLQGRHMYSADPNYKAEAKGKKMTYRARKEVIVAGGAFNTPQILKLSGIGPKAELERFGIPLVADLPGVGENMADNYEAHLLALKEGSPLNAGGIQTLLFRTPSAPTADRNFFAWCGSFSFDGFWPGFPENYGPEQFTCAIVQMNPKSQAGYVRLRSADPRDVPDINLRFFEHNADQDLTELLEAERFLMGGVYNGTGPWNPLHPCKKGEPCSDSHVKEYIRDQAYSHHATSSARIGASDDPMAVLDSKFRVRGVRGLRVVDASAFPVVPGAFPVVPVMMLSEKASDDILAEAA</sequence>
<feature type="domain" description="Glucose-methanol-choline oxidoreductase N-terminal" evidence="4">
    <location>
        <begin position="347"/>
        <end position="361"/>
    </location>
</feature>
<comment type="similarity">
    <text evidence="1">Belongs to the GMC oxidoreductase family.</text>
</comment>
<feature type="binding site" evidence="2">
    <location>
        <position position="290"/>
    </location>
    <ligand>
        <name>FAD</name>
        <dbReference type="ChEBI" id="CHEBI:57692"/>
    </ligand>
</feature>
<dbReference type="RefSeq" id="XP_009227267.1">
    <property type="nucleotide sequence ID" value="XM_009229003.1"/>
</dbReference>
<gene>
    <name evidence="6" type="primary">20351581</name>
    <name evidence="5" type="ORF">GGTG_11123</name>
</gene>
<name>J3PCA0_GAET3</name>
<dbReference type="AlphaFoldDB" id="J3PCA0"/>
<dbReference type="InterPro" id="IPR036188">
    <property type="entry name" value="FAD/NAD-bd_sf"/>
</dbReference>
<keyword evidence="2" id="KW-0274">FAD</keyword>
<dbReference type="InterPro" id="IPR000172">
    <property type="entry name" value="GMC_OxRdtase_N"/>
</dbReference>
<keyword evidence="7" id="KW-1185">Reference proteome</keyword>
<dbReference type="eggNOG" id="KOG1238">
    <property type="taxonomic scope" value="Eukaryota"/>
</dbReference>
<dbReference type="Proteomes" id="UP000006039">
    <property type="component" value="Unassembled WGS sequence"/>
</dbReference>
<organism evidence="5">
    <name type="scientific">Gaeumannomyces tritici (strain R3-111a-1)</name>
    <name type="common">Wheat and barley take-all root rot fungus</name>
    <name type="synonym">Gaeumannomyces graminis var. tritici</name>
    <dbReference type="NCBI Taxonomy" id="644352"/>
    <lineage>
        <taxon>Eukaryota</taxon>
        <taxon>Fungi</taxon>
        <taxon>Dikarya</taxon>
        <taxon>Ascomycota</taxon>
        <taxon>Pezizomycotina</taxon>
        <taxon>Sordariomycetes</taxon>
        <taxon>Sordariomycetidae</taxon>
        <taxon>Magnaporthales</taxon>
        <taxon>Magnaporthaceae</taxon>
        <taxon>Gaeumannomyces</taxon>
    </lineage>
</organism>
<dbReference type="EnsemblFungi" id="EJT71870">
    <property type="protein sequence ID" value="EJT71870"/>
    <property type="gene ID" value="GGTG_11123"/>
</dbReference>
<proteinExistence type="inferred from homology"/>
<dbReference type="InterPro" id="IPR007867">
    <property type="entry name" value="GMC_OxRtase_C"/>
</dbReference>
<dbReference type="SUPFAM" id="SSF51905">
    <property type="entry name" value="FAD/NAD(P)-binding domain"/>
    <property type="match status" value="1"/>
</dbReference>
<dbReference type="Pfam" id="PF00732">
    <property type="entry name" value="GMC_oxred_N"/>
    <property type="match status" value="1"/>
</dbReference>
<protein>
    <submittedName>
        <fullName evidence="5">Alcohol dehydrogenase</fullName>
    </submittedName>
</protein>
<reference evidence="5" key="2">
    <citation type="submission" date="2010-07" db="EMBL/GenBank/DDBJ databases">
        <authorList>
            <consortium name="The Broad Institute Genome Sequencing Platform"/>
            <consortium name="Broad Institute Genome Sequencing Center for Infectious Disease"/>
            <person name="Ma L.-J."/>
            <person name="Dead R."/>
            <person name="Young S."/>
            <person name="Zeng Q."/>
            <person name="Koehrsen M."/>
            <person name="Alvarado L."/>
            <person name="Berlin A."/>
            <person name="Chapman S.B."/>
            <person name="Chen Z."/>
            <person name="Freedman E."/>
            <person name="Gellesch M."/>
            <person name="Goldberg J."/>
            <person name="Griggs A."/>
            <person name="Gujja S."/>
            <person name="Heilman E.R."/>
            <person name="Heiman D."/>
            <person name="Hepburn T."/>
            <person name="Howarth C."/>
            <person name="Jen D."/>
            <person name="Larson L."/>
            <person name="Mehta T."/>
            <person name="Neiman D."/>
            <person name="Pearson M."/>
            <person name="Roberts A."/>
            <person name="Saif S."/>
            <person name="Shea T."/>
            <person name="Shenoy N."/>
            <person name="Sisk P."/>
            <person name="Stolte C."/>
            <person name="Sykes S."/>
            <person name="Walk T."/>
            <person name="White J."/>
            <person name="Yandava C."/>
            <person name="Haas B."/>
            <person name="Nusbaum C."/>
            <person name="Birren B."/>
        </authorList>
    </citation>
    <scope>NUCLEOTIDE SEQUENCE</scope>
    <source>
        <strain evidence="5">R3-111a-1</strain>
    </source>
</reference>
<dbReference type="PROSITE" id="PS51257">
    <property type="entry name" value="PROKAR_LIPOPROTEIN"/>
    <property type="match status" value="1"/>
</dbReference>
<evidence type="ECO:0000313" key="6">
    <source>
        <dbReference type="EnsemblFungi" id="EJT71870"/>
    </source>
</evidence>
<dbReference type="VEuPathDB" id="FungiDB:GGTG_11123"/>
<feature type="chain" id="PRO_5015095120" evidence="3">
    <location>
        <begin position="20"/>
        <end position="605"/>
    </location>
</feature>
<dbReference type="STRING" id="644352.J3PCA0"/>
<dbReference type="HOGENOM" id="CLU_002865_4_1_1"/>
<dbReference type="PANTHER" id="PTHR11552">
    <property type="entry name" value="GLUCOSE-METHANOL-CHOLINE GMC OXIDOREDUCTASE"/>
    <property type="match status" value="1"/>
</dbReference>
<dbReference type="GO" id="GO:0016614">
    <property type="term" value="F:oxidoreductase activity, acting on CH-OH group of donors"/>
    <property type="evidence" value="ECO:0007669"/>
    <property type="project" value="InterPro"/>
</dbReference>
<evidence type="ECO:0000313" key="7">
    <source>
        <dbReference type="Proteomes" id="UP000006039"/>
    </source>
</evidence>
<keyword evidence="3" id="KW-0732">Signal</keyword>
<evidence type="ECO:0000259" key="4">
    <source>
        <dbReference type="PROSITE" id="PS00624"/>
    </source>
</evidence>
<dbReference type="SUPFAM" id="SSF54373">
    <property type="entry name" value="FAD-linked reductases, C-terminal domain"/>
    <property type="match status" value="1"/>
</dbReference>
<feature type="binding site" evidence="2">
    <location>
        <begin position="140"/>
        <end position="143"/>
    </location>
    <ligand>
        <name>FAD</name>
        <dbReference type="ChEBI" id="CHEBI:57692"/>
    </ligand>
</feature>
<evidence type="ECO:0000313" key="5">
    <source>
        <dbReference type="EMBL" id="EJT71870.1"/>
    </source>
</evidence>
<keyword evidence="2" id="KW-0285">Flavoprotein</keyword>
<dbReference type="GeneID" id="20351581"/>
<evidence type="ECO:0000256" key="2">
    <source>
        <dbReference type="PIRSR" id="PIRSR000137-2"/>
    </source>
</evidence>
<dbReference type="InterPro" id="IPR012132">
    <property type="entry name" value="GMC_OxRdtase"/>
</dbReference>
<dbReference type="Pfam" id="PF05199">
    <property type="entry name" value="GMC_oxred_C"/>
    <property type="match status" value="1"/>
</dbReference>
<evidence type="ECO:0000256" key="3">
    <source>
        <dbReference type="SAM" id="SignalP"/>
    </source>
</evidence>
<reference evidence="7" key="1">
    <citation type="submission" date="2010-07" db="EMBL/GenBank/DDBJ databases">
        <title>The genome sequence of Gaeumannomyces graminis var. tritici strain R3-111a-1.</title>
        <authorList>
            <consortium name="The Broad Institute Genome Sequencing Platform"/>
            <person name="Ma L.-J."/>
            <person name="Dead R."/>
            <person name="Young S."/>
            <person name="Zeng Q."/>
            <person name="Koehrsen M."/>
            <person name="Alvarado L."/>
            <person name="Berlin A."/>
            <person name="Chapman S.B."/>
            <person name="Chen Z."/>
            <person name="Freedman E."/>
            <person name="Gellesch M."/>
            <person name="Goldberg J."/>
            <person name="Griggs A."/>
            <person name="Gujja S."/>
            <person name="Heilman E.R."/>
            <person name="Heiman D."/>
            <person name="Hepburn T."/>
            <person name="Howarth C."/>
            <person name="Jen D."/>
            <person name="Larson L."/>
            <person name="Mehta T."/>
            <person name="Neiman D."/>
            <person name="Pearson M."/>
            <person name="Roberts A."/>
            <person name="Saif S."/>
            <person name="Shea T."/>
            <person name="Shenoy N."/>
            <person name="Sisk P."/>
            <person name="Stolte C."/>
            <person name="Sykes S."/>
            <person name="Walk T."/>
            <person name="White J."/>
            <person name="Yandava C."/>
            <person name="Haas B."/>
            <person name="Nusbaum C."/>
            <person name="Birren B."/>
        </authorList>
    </citation>
    <scope>NUCLEOTIDE SEQUENCE [LARGE SCALE GENOMIC DNA]</scope>
    <source>
        <strain evidence="7">R3-111a-1</strain>
    </source>
</reference>
<evidence type="ECO:0000256" key="1">
    <source>
        <dbReference type="ARBA" id="ARBA00010790"/>
    </source>
</evidence>
<dbReference type="EMBL" id="GL385400">
    <property type="protein sequence ID" value="EJT71870.1"/>
    <property type="molecule type" value="Genomic_DNA"/>
</dbReference>
<dbReference type="PROSITE" id="PS00624">
    <property type="entry name" value="GMC_OXRED_2"/>
    <property type="match status" value="1"/>
</dbReference>
<dbReference type="PANTHER" id="PTHR11552:SF80">
    <property type="entry name" value="GMC OXIDOREDUCTASE"/>
    <property type="match status" value="1"/>
</dbReference>
<dbReference type="Gene3D" id="3.50.50.60">
    <property type="entry name" value="FAD/NAD(P)-binding domain"/>
    <property type="match status" value="1"/>
</dbReference>
<accession>J3PCA0</accession>
<dbReference type="GO" id="GO:0050660">
    <property type="term" value="F:flavin adenine dinucleotide binding"/>
    <property type="evidence" value="ECO:0007669"/>
    <property type="project" value="InterPro"/>
</dbReference>
<dbReference type="Gene3D" id="3.30.410.40">
    <property type="match status" value="1"/>
</dbReference>
<dbReference type="OrthoDB" id="269227at2759"/>
<comment type="cofactor">
    <cofactor evidence="2">
        <name>FAD</name>
        <dbReference type="ChEBI" id="CHEBI:57692"/>
    </cofactor>
</comment>
<dbReference type="PIRSF" id="PIRSF000137">
    <property type="entry name" value="Alcohol_oxidase"/>
    <property type="match status" value="1"/>
</dbReference>
<reference evidence="5" key="3">
    <citation type="submission" date="2010-09" db="EMBL/GenBank/DDBJ databases">
        <title>Annotation of Gaeumannomyces graminis var. tritici R3-111a-1.</title>
        <authorList>
            <consortium name="The Broad Institute Genome Sequencing Platform"/>
            <person name="Ma L.-J."/>
            <person name="Dead R."/>
            <person name="Young S.K."/>
            <person name="Zeng Q."/>
            <person name="Gargeya S."/>
            <person name="Fitzgerald M."/>
            <person name="Haas B."/>
            <person name="Abouelleil A."/>
            <person name="Alvarado L."/>
            <person name="Arachchi H.M."/>
            <person name="Berlin A."/>
            <person name="Brown A."/>
            <person name="Chapman S.B."/>
            <person name="Chen Z."/>
            <person name="Dunbar C."/>
            <person name="Freedman E."/>
            <person name="Gearin G."/>
            <person name="Gellesch M."/>
            <person name="Goldberg J."/>
            <person name="Griggs A."/>
            <person name="Gujja S."/>
            <person name="Heiman D."/>
            <person name="Howarth C."/>
            <person name="Larson L."/>
            <person name="Lui A."/>
            <person name="MacDonald P.J.P."/>
            <person name="Mehta T."/>
            <person name="Montmayeur A."/>
            <person name="Murphy C."/>
            <person name="Neiman D."/>
            <person name="Pearson M."/>
            <person name="Priest M."/>
            <person name="Roberts A."/>
            <person name="Saif S."/>
            <person name="Shea T."/>
            <person name="Shenoy N."/>
            <person name="Sisk P."/>
            <person name="Stolte C."/>
            <person name="Sykes S."/>
            <person name="Yandava C."/>
            <person name="Wortman J."/>
            <person name="Nusbaum C."/>
            <person name="Birren B."/>
        </authorList>
    </citation>
    <scope>NUCLEOTIDE SEQUENCE</scope>
    <source>
        <strain evidence="5">R3-111a-1</strain>
    </source>
</reference>
<reference evidence="6" key="5">
    <citation type="submission" date="2018-04" db="UniProtKB">
        <authorList>
            <consortium name="EnsemblFungi"/>
        </authorList>
    </citation>
    <scope>IDENTIFICATION</scope>
    <source>
        <strain evidence="6">R3-111a-1</strain>
    </source>
</reference>
<feature type="signal peptide" evidence="3">
    <location>
        <begin position="1"/>
        <end position="19"/>
    </location>
</feature>
<reference evidence="6" key="4">
    <citation type="journal article" date="2015" name="G3 (Bethesda)">
        <title>Genome sequences of three phytopathogenic species of the Magnaporthaceae family of fungi.</title>
        <authorList>
            <person name="Okagaki L.H."/>
            <person name="Nunes C.C."/>
            <person name="Sailsbery J."/>
            <person name="Clay B."/>
            <person name="Brown D."/>
            <person name="John T."/>
            <person name="Oh Y."/>
            <person name="Young N."/>
            <person name="Fitzgerald M."/>
            <person name="Haas B.J."/>
            <person name="Zeng Q."/>
            <person name="Young S."/>
            <person name="Adiconis X."/>
            <person name="Fan L."/>
            <person name="Levin J.Z."/>
            <person name="Mitchell T.K."/>
            <person name="Okubara P.A."/>
            <person name="Farman M.L."/>
            <person name="Kohn L.M."/>
            <person name="Birren B."/>
            <person name="Ma L.-J."/>
            <person name="Dean R.A."/>
        </authorList>
    </citation>
    <scope>NUCLEOTIDE SEQUENCE</scope>
    <source>
        <strain evidence="6">R3-111a-1</strain>
    </source>
</reference>